<dbReference type="AlphaFoldDB" id="A0A0V0W2A5"/>
<evidence type="ECO:0000256" key="1">
    <source>
        <dbReference type="SAM" id="MobiDB-lite"/>
    </source>
</evidence>
<feature type="region of interest" description="Disordered" evidence="1">
    <location>
        <begin position="1"/>
        <end position="53"/>
    </location>
</feature>
<evidence type="ECO:0000313" key="3">
    <source>
        <dbReference type="Proteomes" id="UP000054783"/>
    </source>
</evidence>
<gene>
    <name evidence="2" type="ORF">T12_3800</name>
</gene>
<name>A0A0V0W2A5_9BILA</name>
<accession>A0A0V0W2A5</accession>
<evidence type="ECO:0000313" key="2">
    <source>
        <dbReference type="EMBL" id="KRX69872.1"/>
    </source>
</evidence>
<organism evidence="2 3">
    <name type="scientific">Trichinella patagoniensis</name>
    <dbReference type="NCBI Taxonomy" id="990121"/>
    <lineage>
        <taxon>Eukaryota</taxon>
        <taxon>Metazoa</taxon>
        <taxon>Ecdysozoa</taxon>
        <taxon>Nematoda</taxon>
        <taxon>Enoplea</taxon>
        <taxon>Dorylaimia</taxon>
        <taxon>Trichinellida</taxon>
        <taxon>Trichinellidae</taxon>
        <taxon>Trichinella</taxon>
    </lineage>
</organism>
<dbReference type="EMBL" id="JYDQ01005901">
    <property type="protein sequence ID" value="KRX69872.1"/>
    <property type="molecule type" value="Genomic_DNA"/>
</dbReference>
<proteinExistence type="predicted"/>
<sequence length="53" mass="6335">MTLVMSRASAPGRRFLPRNKEHDKFMRWHGEDRKKDGKLRAPADGSQWRKIER</sequence>
<feature type="non-terminal residue" evidence="2">
    <location>
        <position position="53"/>
    </location>
</feature>
<protein>
    <submittedName>
        <fullName evidence="2">Uncharacterized protein</fullName>
    </submittedName>
</protein>
<keyword evidence="3" id="KW-1185">Reference proteome</keyword>
<comment type="caution">
    <text evidence="2">The sequence shown here is derived from an EMBL/GenBank/DDBJ whole genome shotgun (WGS) entry which is preliminary data.</text>
</comment>
<reference evidence="2 3" key="1">
    <citation type="submission" date="2015-01" db="EMBL/GenBank/DDBJ databases">
        <title>Evolution of Trichinella species and genotypes.</title>
        <authorList>
            <person name="Korhonen P.K."/>
            <person name="Edoardo P."/>
            <person name="Giuseppe L.R."/>
            <person name="Gasser R.B."/>
        </authorList>
    </citation>
    <scope>NUCLEOTIDE SEQUENCE [LARGE SCALE GENOMIC DNA]</scope>
    <source>
        <strain evidence="2">ISS2496</strain>
    </source>
</reference>
<dbReference type="Proteomes" id="UP000054783">
    <property type="component" value="Unassembled WGS sequence"/>
</dbReference>
<feature type="compositionally biased region" description="Basic and acidic residues" evidence="1">
    <location>
        <begin position="18"/>
        <end position="53"/>
    </location>
</feature>